<evidence type="ECO:0000256" key="6">
    <source>
        <dbReference type="ARBA" id="ARBA00023125"/>
    </source>
</evidence>
<protein>
    <submittedName>
        <fullName evidence="12">Zinc finger protein 236</fullName>
    </submittedName>
</protein>
<dbReference type="SMART" id="SM00355">
    <property type="entry name" value="ZnF_C2H2"/>
    <property type="match status" value="17"/>
</dbReference>
<feature type="region of interest" description="Disordered" evidence="9">
    <location>
        <begin position="198"/>
        <end position="244"/>
    </location>
</feature>
<comment type="subcellular location">
    <subcellularLocation>
        <location evidence="1">Nucleus</location>
    </subcellularLocation>
</comment>
<dbReference type="PANTHER" id="PTHR24376">
    <property type="entry name" value="ZINC FINGER PROTEIN"/>
    <property type="match status" value="1"/>
</dbReference>
<dbReference type="InterPro" id="IPR036236">
    <property type="entry name" value="Znf_C2H2_sf"/>
</dbReference>
<keyword evidence="2" id="KW-0479">Metal-binding</keyword>
<dbReference type="SUPFAM" id="SSF57667">
    <property type="entry name" value="beta-beta-alpha zinc fingers"/>
    <property type="match status" value="4"/>
</dbReference>
<evidence type="ECO:0000313" key="12">
    <source>
        <dbReference type="RefSeq" id="XP_058984039.1"/>
    </source>
</evidence>
<evidence type="ECO:0000256" key="8">
    <source>
        <dbReference type="PROSITE-ProRule" id="PRU00042"/>
    </source>
</evidence>
<evidence type="ECO:0000256" key="1">
    <source>
        <dbReference type="ARBA" id="ARBA00004123"/>
    </source>
</evidence>
<feature type="domain" description="C2H2-type" evidence="10">
    <location>
        <begin position="914"/>
        <end position="937"/>
    </location>
</feature>
<evidence type="ECO:0000256" key="9">
    <source>
        <dbReference type="SAM" id="MobiDB-lite"/>
    </source>
</evidence>
<feature type="domain" description="C2H2-type" evidence="10">
    <location>
        <begin position="1017"/>
        <end position="1046"/>
    </location>
</feature>
<dbReference type="SMART" id="SM00451">
    <property type="entry name" value="ZnF_U1"/>
    <property type="match status" value="3"/>
</dbReference>
<dbReference type="GeneID" id="101887305"/>
<dbReference type="Pfam" id="PF00096">
    <property type="entry name" value="zf-C2H2"/>
    <property type="match status" value="1"/>
</dbReference>
<feature type="domain" description="C2H2-type" evidence="10">
    <location>
        <begin position="543"/>
        <end position="570"/>
    </location>
</feature>
<dbReference type="PANTHER" id="PTHR24376:SF243">
    <property type="entry name" value="C2H2-TYPE DOMAIN-CONTAINING PROTEIN"/>
    <property type="match status" value="1"/>
</dbReference>
<evidence type="ECO:0000256" key="2">
    <source>
        <dbReference type="ARBA" id="ARBA00022723"/>
    </source>
</evidence>
<feature type="compositionally biased region" description="Polar residues" evidence="9">
    <location>
        <begin position="143"/>
        <end position="152"/>
    </location>
</feature>
<evidence type="ECO:0000259" key="10">
    <source>
        <dbReference type="PROSITE" id="PS50157"/>
    </source>
</evidence>
<feature type="compositionally biased region" description="Polar residues" evidence="9">
    <location>
        <begin position="77"/>
        <end position="92"/>
    </location>
</feature>
<accession>A0ABM3VE17</accession>
<organism evidence="11 12">
    <name type="scientific">Musca domestica</name>
    <name type="common">House fly</name>
    <dbReference type="NCBI Taxonomy" id="7370"/>
    <lineage>
        <taxon>Eukaryota</taxon>
        <taxon>Metazoa</taxon>
        <taxon>Ecdysozoa</taxon>
        <taxon>Arthropoda</taxon>
        <taxon>Hexapoda</taxon>
        <taxon>Insecta</taxon>
        <taxon>Pterygota</taxon>
        <taxon>Neoptera</taxon>
        <taxon>Endopterygota</taxon>
        <taxon>Diptera</taxon>
        <taxon>Brachycera</taxon>
        <taxon>Muscomorpha</taxon>
        <taxon>Muscoidea</taxon>
        <taxon>Muscidae</taxon>
        <taxon>Musca</taxon>
    </lineage>
</organism>
<dbReference type="Pfam" id="PF13894">
    <property type="entry name" value="zf-C2H2_4"/>
    <property type="match status" value="1"/>
</dbReference>
<sequence>MNADLDDTHLCIKCSQTIIGLENYIQHRKQNCNRNTTTATVTTTNTKDSTSHTVTPSEHRNSDVTPPINYEPFNFNEPEQPTAASHGGKSSKNLGESYELPYELGADVFFSSLQLQSVQSSVAHHPVATHQSSGGKTGGPGQLQRQKSLQSDHSSHEVESWMATHHGDQHGSDNLLKAVNDMGEAKKSYEALFKPITYEHESPELSEEEEDDEADVDEIDDDDDEDYEPEAEGHATGGKWKLPLLRHSPPVVPATHTGGKWKPEHRPNLRVTHSQLSRLSPNWDDHMDDVDINDCQHPPSDHTKGKWIPGTKVQRLEYKEAVELAKHSTKQDYWCNICCRKLKSKAIYENHLKTSYPLKRYEPETQLEKAVIEEIPREDINKGFAVKTAKMHAVTTASTSAIGKKRKRRSTFLRCSLCKHVMSRHLIGKHLISHYHYRRMQLHPGLSLHMILDNIHSIVLQSPFQCRPCRFYANTEEAFLLHWSSASHLDASEGPGRFWCSYCRFECEDNNQMRRHLLSPEHKEVLLAINRSVPICISKRRTLSCLKCGSGFRYNFELRRHIRSHHPEMEYFGTASDIYQSKFKCLTCPEVLPSQIALQRHEKFKHSVSKYFCSICSLEFNSPCKARRHRKTLEHKQKASGIEKKNAKNMGEEKSTMDFEIRDIIEISKPKVSDSILATDSFITIYSDNMEYDVRCVSLHPAAELKWKDSVELKEWKTSNTCATENPITVIQDKIKIETNSDDEPCTSAEAIKREKLRKSLEIKKTNKCLNCQEIFQSRDQLIAHREKEHSLSVCMVCGEKFVNGQKLGQHLRKCKPKILGNRETSDSNAGTKGDVEMTSQEAKVTPEHGDVLRKCDLCEFVSPYESEIIFHNLYHTNVSMATQDQIKCPLCEKTFRKQSLRCHLRRHTNEKIFECTLCGLKYARKYNLKDHIDRVHGTVNKLEMGVVNQNIQKKDFQCDSCEKVFKSKRSLQDHCLTHHDSKPNHRFVCPRDSCDYRTHNKSLLKVHLASHSIESFKCPEKGCDSVGKSEFHLKRHKKIHLPDDEVRFYNCDQCKFRSKIKSHIKRHMRCHSGEKPYQCPYCDFRTNVLENLRKHVLKTDKHPGKSMYECKICEETAKDGQTDVKDVYKTNSFAEYQKHMGKSHDKFVKPDTIL</sequence>
<feature type="domain" description="C2H2-type" evidence="10">
    <location>
        <begin position="583"/>
        <end position="611"/>
    </location>
</feature>
<evidence type="ECO:0000256" key="4">
    <source>
        <dbReference type="ARBA" id="ARBA00022771"/>
    </source>
</evidence>
<feature type="compositionally biased region" description="Acidic residues" evidence="9">
    <location>
        <begin position="204"/>
        <end position="230"/>
    </location>
</feature>
<evidence type="ECO:0000256" key="3">
    <source>
        <dbReference type="ARBA" id="ARBA00022737"/>
    </source>
</evidence>
<dbReference type="PROSITE" id="PS50157">
    <property type="entry name" value="ZINC_FINGER_C2H2_2"/>
    <property type="match status" value="6"/>
</dbReference>
<proteinExistence type="predicted"/>
<name>A0ABM3VE17_MUSDO</name>
<dbReference type="Gene3D" id="3.30.160.60">
    <property type="entry name" value="Classic Zinc Finger"/>
    <property type="match status" value="5"/>
</dbReference>
<reference evidence="12" key="1">
    <citation type="submission" date="2025-08" db="UniProtKB">
        <authorList>
            <consortium name="RefSeq"/>
        </authorList>
    </citation>
    <scope>IDENTIFICATION</scope>
    <source>
        <strain evidence="12">Aabys</strain>
        <tissue evidence="12">Whole body</tissue>
    </source>
</reference>
<keyword evidence="6" id="KW-0238">DNA-binding</keyword>
<keyword evidence="4 8" id="KW-0863">Zinc-finger</keyword>
<evidence type="ECO:0000256" key="7">
    <source>
        <dbReference type="ARBA" id="ARBA00023242"/>
    </source>
</evidence>
<dbReference type="InterPro" id="IPR013087">
    <property type="entry name" value="Znf_C2H2_type"/>
</dbReference>
<keyword evidence="7" id="KW-0539">Nucleus</keyword>
<feature type="region of interest" description="Disordered" evidence="9">
    <location>
        <begin position="43"/>
        <end position="92"/>
    </location>
</feature>
<evidence type="ECO:0000256" key="5">
    <source>
        <dbReference type="ARBA" id="ARBA00022833"/>
    </source>
</evidence>
<feature type="region of interest" description="Disordered" evidence="9">
    <location>
        <begin position="123"/>
        <end position="175"/>
    </location>
</feature>
<feature type="region of interest" description="Disordered" evidence="9">
    <location>
        <begin position="823"/>
        <end position="844"/>
    </location>
</feature>
<dbReference type="Proteomes" id="UP001652621">
    <property type="component" value="Unplaced"/>
</dbReference>
<feature type="domain" description="C2H2-type" evidence="10">
    <location>
        <begin position="1050"/>
        <end position="1077"/>
    </location>
</feature>
<keyword evidence="5" id="KW-0862">Zinc</keyword>
<dbReference type="PROSITE" id="PS00028">
    <property type="entry name" value="ZINC_FINGER_C2H2_1"/>
    <property type="match status" value="6"/>
</dbReference>
<keyword evidence="11" id="KW-1185">Reference proteome</keyword>
<feature type="compositionally biased region" description="Basic and acidic residues" evidence="9">
    <location>
        <begin position="153"/>
        <end position="171"/>
    </location>
</feature>
<gene>
    <name evidence="12" type="primary">LOC101887305</name>
</gene>
<evidence type="ECO:0000313" key="11">
    <source>
        <dbReference type="Proteomes" id="UP001652621"/>
    </source>
</evidence>
<feature type="compositionally biased region" description="Low complexity" evidence="9">
    <location>
        <begin position="43"/>
        <end position="55"/>
    </location>
</feature>
<dbReference type="InterPro" id="IPR003604">
    <property type="entry name" value="Matrin/U1-like-C_Znf_C2H2"/>
</dbReference>
<keyword evidence="3" id="KW-0677">Repeat</keyword>
<dbReference type="RefSeq" id="XP_058984039.1">
    <property type="nucleotide sequence ID" value="XM_059128056.1"/>
</dbReference>
<feature type="domain" description="C2H2-type" evidence="10">
    <location>
        <begin position="957"/>
        <end position="984"/>
    </location>
</feature>